<dbReference type="Pfam" id="PF04437">
    <property type="entry name" value="RINT1_TIP1"/>
    <property type="match status" value="1"/>
</dbReference>
<reference evidence="1 2" key="1">
    <citation type="journal article" date="2016" name="Mol. Biol. Evol.">
        <title>Comparative Genomics of Early-Diverging Mushroom-Forming Fungi Provides Insights into the Origins of Lignocellulose Decay Capabilities.</title>
        <authorList>
            <person name="Nagy L.G."/>
            <person name="Riley R."/>
            <person name="Tritt A."/>
            <person name="Adam C."/>
            <person name="Daum C."/>
            <person name="Floudas D."/>
            <person name="Sun H."/>
            <person name="Yadav J.S."/>
            <person name="Pangilinan J."/>
            <person name="Larsson K.H."/>
            <person name="Matsuura K."/>
            <person name="Barry K."/>
            <person name="Labutti K."/>
            <person name="Kuo R."/>
            <person name="Ohm R.A."/>
            <person name="Bhattacharya S.S."/>
            <person name="Shirouzu T."/>
            <person name="Yoshinaga Y."/>
            <person name="Martin F.M."/>
            <person name="Grigoriev I.V."/>
            <person name="Hibbett D.S."/>
        </authorList>
    </citation>
    <scope>NUCLEOTIDE SEQUENCE [LARGE SCALE GENOMIC DNA]</scope>
    <source>
        <strain evidence="1 2">HHB12029</strain>
    </source>
</reference>
<sequence length="837" mass="92871">MSRACTGLSGTMALPLPATRIRELVQPPDAKIAADSALERINAQFSSLDTVLDVEALERAVDAARQHSDELDAKASASSAETDKLIADTLTAVRAHLVSAQELSLARHALTDELTSLSEEMVSSVMDPDRQPTLMEELETLQRTLHELESVRDYVGVIHHALGLSESAIKEMREAKKPLSPTHPAIEQYKTLQAFVSSVQETCVNVEGGSVTLVSLLESVQRKTWAGIKDVLVSDLLAASEELKWPLPVKYDQVPPEHRAAFEKAFSNLLRLQDIGTKLHPTDSTRPTPLYALQGLVHPVALRFKFHFESDRPTNRPDKPEWFFTNILNVSHEHRVFLETYVQQLLDKASYGHIDAWREFTRLLFPILVKKMRATVPLLLPHPSLLAHMIYQALAFDASLREAGFDLKGTMATARAKDKDKDPDEGEWDGLADVILTHHEWFEAWLDAERRFDEDQYLEIISASDAWAIADDEDEDVNAEDGVGRSRSDVRATNSARRVKALIEQVTDRYQSLPRLPQRVRFLLHVQMPIIDQYRTRITASLDAFEALSSALARAVPGGLTGQVDMGARRLTSGVEGASRLVKALISARAVEGAMVIWGEDVFFLELWAEMNRRPALRALAESHTLLPPPSKDPAAEPEGTVFDTLVDAYRDVCSRAEDMIVRQIVGEIEDDLRPYITAPWDADSDILTLPPALAASVTALAAHINFLRATLPAPVTVSLYRNIASTLAAYIVQRGIVYRGRARASHAHGVKFAAEARAWVDASRAALQGQPARRVEAPWARLLSASRLIALEGDEWEQAVDAVFSVDEAAYEELGLADLSKADAREIVRAREDCRR</sequence>
<dbReference type="Proteomes" id="UP000077266">
    <property type="component" value="Unassembled WGS sequence"/>
</dbReference>
<protein>
    <recommendedName>
        <fullName evidence="3">RINT-1 family protein</fullName>
    </recommendedName>
</protein>
<keyword evidence="2" id="KW-1185">Reference proteome</keyword>
<dbReference type="EMBL" id="KV426007">
    <property type="protein sequence ID" value="KZV92523.1"/>
    <property type="molecule type" value="Genomic_DNA"/>
</dbReference>
<accession>A0A165HVM3</accession>
<dbReference type="PANTHER" id="PTHR13520:SF0">
    <property type="entry name" value="RAD50-INTERACTING PROTEIN 1"/>
    <property type="match status" value="1"/>
</dbReference>
<dbReference type="STRING" id="1314781.A0A165HVM3"/>
<dbReference type="InterPro" id="IPR007528">
    <property type="entry name" value="RINT1_Tip20"/>
</dbReference>
<dbReference type="PANTHER" id="PTHR13520">
    <property type="entry name" value="RAD50-INTERACTING PROTEIN 1 RINT-1"/>
    <property type="match status" value="1"/>
</dbReference>
<dbReference type="GO" id="GO:0060628">
    <property type="term" value="P:regulation of ER to Golgi vesicle-mediated transport"/>
    <property type="evidence" value="ECO:0007669"/>
    <property type="project" value="TreeGrafter"/>
</dbReference>
<evidence type="ECO:0000313" key="2">
    <source>
        <dbReference type="Proteomes" id="UP000077266"/>
    </source>
</evidence>
<dbReference type="AlphaFoldDB" id="A0A165HVM3"/>
<evidence type="ECO:0000313" key="1">
    <source>
        <dbReference type="EMBL" id="KZV92523.1"/>
    </source>
</evidence>
<dbReference type="PROSITE" id="PS51386">
    <property type="entry name" value="RINT1_TIP20"/>
    <property type="match status" value="1"/>
</dbReference>
<dbReference type="OrthoDB" id="407410at2759"/>
<evidence type="ECO:0008006" key="3">
    <source>
        <dbReference type="Google" id="ProtNLM"/>
    </source>
</evidence>
<dbReference type="InterPro" id="IPR042044">
    <property type="entry name" value="EXOC6PINT-1/Sec15/Tip20_C_dom2"/>
</dbReference>
<dbReference type="GO" id="GO:0006888">
    <property type="term" value="P:endoplasmic reticulum to Golgi vesicle-mediated transport"/>
    <property type="evidence" value="ECO:0007669"/>
    <property type="project" value="InterPro"/>
</dbReference>
<gene>
    <name evidence="1" type="ORF">EXIGLDRAFT_836429</name>
</gene>
<name>A0A165HVM3_EXIGL</name>
<dbReference type="Gene3D" id="1.20.58.670">
    <property type="entry name" value="Dsl1p vesicle tethering complex, Tip20p subunit, domain D"/>
    <property type="match status" value="1"/>
</dbReference>
<organism evidence="1 2">
    <name type="scientific">Exidia glandulosa HHB12029</name>
    <dbReference type="NCBI Taxonomy" id="1314781"/>
    <lineage>
        <taxon>Eukaryota</taxon>
        <taxon>Fungi</taxon>
        <taxon>Dikarya</taxon>
        <taxon>Basidiomycota</taxon>
        <taxon>Agaricomycotina</taxon>
        <taxon>Agaricomycetes</taxon>
        <taxon>Auriculariales</taxon>
        <taxon>Exidiaceae</taxon>
        <taxon>Exidia</taxon>
    </lineage>
</organism>
<dbReference type="InParanoid" id="A0A165HVM3"/>
<dbReference type="GO" id="GO:0070939">
    <property type="term" value="C:Dsl1/NZR complex"/>
    <property type="evidence" value="ECO:0007669"/>
    <property type="project" value="InterPro"/>
</dbReference>
<dbReference type="GO" id="GO:0006890">
    <property type="term" value="P:retrograde vesicle-mediated transport, Golgi to endoplasmic reticulum"/>
    <property type="evidence" value="ECO:0007669"/>
    <property type="project" value="InterPro"/>
</dbReference>
<proteinExistence type="predicted"/>